<name>A0A166HYI8_9AGAM</name>
<dbReference type="EMBL" id="KV417564">
    <property type="protein sequence ID" value="KZP19378.1"/>
    <property type="molecule type" value="Genomic_DNA"/>
</dbReference>
<reference evidence="1 2" key="1">
    <citation type="journal article" date="2016" name="Mol. Biol. Evol.">
        <title>Comparative Genomics of Early-Diverging Mushroom-Forming Fungi Provides Insights into the Origins of Lignocellulose Decay Capabilities.</title>
        <authorList>
            <person name="Nagy L.G."/>
            <person name="Riley R."/>
            <person name="Tritt A."/>
            <person name="Adam C."/>
            <person name="Daum C."/>
            <person name="Floudas D."/>
            <person name="Sun H."/>
            <person name="Yadav J.S."/>
            <person name="Pangilinan J."/>
            <person name="Larsson K.H."/>
            <person name="Matsuura K."/>
            <person name="Barry K."/>
            <person name="Labutti K."/>
            <person name="Kuo R."/>
            <person name="Ohm R.A."/>
            <person name="Bhattacharya S.S."/>
            <person name="Shirouzu T."/>
            <person name="Yoshinaga Y."/>
            <person name="Martin F.M."/>
            <person name="Grigoriev I.V."/>
            <person name="Hibbett D.S."/>
        </authorList>
    </citation>
    <scope>NUCLEOTIDE SEQUENCE [LARGE SCALE GENOMIC DNA]</scope>
    <source>
        <strain evidence="1 2">CBS 109695</strain>
    </source>
</reference>
<feature type="non-terminal residue" evidence="1">
    <location>
        <position position="61"/>
    </location>
</feature>
<evidence type="ECO:0000313" key="1">
    <source>
        <dbReference type="EMBL" id="KZP19378.1"/>
    </source>
</evidence>
<keyword evidence="2" id="KW-1185">Reference proteome</keyword>
<evidence type="ECO:0000313" key="2">
    <source>
        <dbReference type="Proteomes" id="UP000076532"/>
    </source>
</evidence>
<sequence length="61" mass="6625">MLHMAYATVALFARSSELRISPGSAIAAAGTLVLVLPFPSTSYPVSDISYQLSDTRYLHYC</sequence>
<proteinExistence type="predicted"/>
<dbReference type="AlphaFoldDB" id="A0A166HYI8"/>
<organism evidence="1 2">
    <name type="scientific">Athelia psychrophila</name>
    <dbReference type="NCBI Taxonomy" id="1759441"/>
    <lineage>
        <taxon>Eukaryota</taxon>
        <taxon>Fungi</taxon>
        <taxon>Dikarya</taxon>
        <taxon>Basidiomycota</taxon>
        <taxon>Agaricomycotina</taxon>
        <taxon>Agaricomycetes</taxon>
        <taxon>Agaricomycetidae</taxon>
        <taxon>Atheliales</taxon>
        <taxon>Atheliaceae</taxon>
        <taxon>Athelia</taxon>
    </lineage>
</organism>
<accession>A0A166HYI8</accession>
<gene>
    <name evidence="1" type="ORF">FIBSPDRAFT_862808</name>
</gene>
<dbReference type="Proteomes" id="UP000076532">
    <property type="component" value="Unassembled WGS sequence"/>
</dbReference>
<protein>
    <submittedName>
        <fullName evidence="1">Uncharacterized protein</fullName>
    </submittedName>
</protein>